<evidence type="ECO:0000256" key="7">
    <source>
        <dbReference type="ARBA" id="ARBA00049244"/>
    </source>
</evidence>
<evidence type="ECO:0000313" key="10">
    <source>
        <dbReference type="Proteomes" id="UP001281656"/>
    </source>
</evidence>
<dbReference type="PANTHER" id="PTHR11669:SF8">
    <property type="entry name" value="DNA POLYMERASE III SUBUNIT DELTA"/>
    <property type="match status" value="1"/>
</dbReference>
<keyword evidence="4 9" id="KW-0548">Nucleotidyltransferase</keyword>
<dbReference type="GO" id="GO:0003887">
    <property type="term" value="F:DNA-directed DNA polymerase activity"/>
    <property type="evidence" value="ECO:0007669"/>
    <property type="project" value="UniProtKB-EC"/>
</dbReference>
<dbReference type="NCBIfam" id="NF004047">
    <property type="entry name" value="PRK05564.1"/>
    <property type="match status" value="1"/>
</dbReference>
<dbReference type="Gene3D" id="1.20.272.10">
    <property type="match status" value="1"/>
</dbReference>
<dbReference type="EMBL" id="JARUJP010000020">
    <property type="protein sequence ID" value="MDW8802411.1"/>
    <property type="molecule type" value="Genomic_DNA"/>
</dbReference>
<evidence type="ECO:0000259" key="8">
    <source>
        <dbReference type="Pfam" id="PF09115"/>
    </source>
</evidence>
<evidence type="ECO:0000256" key="6">
    <source>
        <dbReference type="ARBA" id="ARBA00022932"/>
    </source>
</evidence>
<reference evidence="9 10" key="1">
    <citation type="submission" date="2023-04" db="EMBL/GenBank/DDBJ databases">
        <title>Clostridium tannerae sp. nov., isolated from the fecal material of an alpaca.</title>
        <authorList>
            <person name="Miller S."/>
            <person name="Hendry M."/>
            <person name="King J."/>
            <person name="Sankaranarayanan K."/>
            <person name="Lawson P.A."/>
        </authorList>
    </citation>
    <scope>NUCLEOTIDE SEQUENCE [LARGE SCALE GENOMIC DNA]</scope>
    <source>
        <strain evidence="9 10">A1-XYC3</strain>
    </source>
</reference>
<evidence type="ECO:0000256" key="1">
    <source>
        <dbReference type="ARBA" id="ARBA00012417"/>
    </source>
</evidence>
<gene>
    <name evidence="9" type="ORF">P8V03_14780</name>
</gene>
<keyword evidence="5" id="KW-0235">DNA replication</keyword>
<accession>A0ABU4JWC9</accession>
<protein>
    <recommendedName>
        <fullName evidence="2">DNA polymerase III subunit delta'</fullName>
        <ecNumber evidence="1">2.7.7.7</ecNumber>
    </recommendedName>
</protein>
<evidence type="ECO:0000256" key="3">
    <source>
        <dbReference type="ARBA" id="ARBA00022679"/>
    </source>
</evidence>
<dbReference type="InterPro" id="IPR050238">
    <property type="entry name" value="DNA_Rep/Repair_Clamp_Loader"/>
</dbReference>
<keyword evidence="3 9" id="KW-0808">Transferase</keyword>
<dbReference type="PANTHER" id="PTHR11669">
    <property type="entry name" value="REPLICATION FACTOR C / DNA POLYMERASE III GAMMA-TAU SUBUNIT"/>
    <property type="match status" value="1"/>
</dbReference>
<dbReference type="CDD" id="cd00009">
    <property type="entry name" value="AAA"/>
    <property type="match status" value="1"/>
</dbReference>
<dbReference type="Gene3D" id="3.40.50.300">
    <property type="entry name" value="P-loop containing nucleotide triphosphate hydrolases"/>
    <property type="match status" value="1"/>
</dbReference>
<evidence type="ECO:0000256" key="5">
    <source>
        <dbReference type="ARBA" id="ARBA00022705"/>
    </source>
</evidence>
<dbReference type="Proteomes" id="UP001281656">
    <property type="component" value="Unassembled WGS sequence"/>
</dbReference>
<evidence type="ECO:0000313" key="9">
    <source>
        <dbReference type="EMBL" id="MDW8802411.1"/>
    </source>
</evidence>
<comment type="caution">
    <text evidence="9">The sequence shown here is derived from an EMBL/GenBank/DDBJ whole genome shotgun (WGS) entry which is preliminary data.</text>
</comment>
<dbReference type="RefSeq" id="WP_318798752.1">
    <property type="nucleotide sequence ID" value="NZ_JARUJP010000020.1"/>
</dbReference>
<name>A0ABU4JWC9_9CLOT</name>
<evidence type="ECO:0000256" key="2">
    <source>
        <dbReference type="ARBA" id="ARBA00014363"/>
    </source>
</evidence>
<proteinExistence type="predicted"/>
<dbReference type="SUPFAM" id="SSF52540">
    <property type="entry name" value="P-loop containing nucleoside triphosphate hydrolases"/>
    <property type="match status" value="1"/>
</dbReference>
<dbReference type="InterPro" id="IPR027417">
    <property type="entry name" value="P-loop_NTPase"/>
</dbReference>
<dbReference type="Pfam" id="PF13177">
    <property type="entry name" value="DNA_pol3_delta2"/>
    <property type="match status" value="1"/>
</dbReference>
<organism evidence="9 10">
    <name type="scientific">Clostridium tanneri</name>
    <dbReference type="NCBI Taxonomy" id="3037988"/>
    <lineage>
        <taxon>Bacteria</taxon>
        <taxon>Bacillati</taxon>
        <taxon>Bacillota</taxon>
        <taxon>Clostridia</taxon>
        <taxon>Eubacteriales</taxon>
        <taxon>Clostridiaceae</taxon>
        <taxon>Clostridium</taxon>
    </lineage>
</organism>
<sequence>MNFNNIVGHEKIRCQITQSIDSGRFSHAYVIAGEDGIGKSLIAREIAIRLLGKNEDKQYVDVVEFTMLKDKKSIGIDEIKKIIQETNKKPYEGDKKIIILYKADKMTEAAQNAFLKTIEEPPKGIFIILLCEKLENILDTIKSRCQIYKLNRLSEKEILIFLTNKYKSLSEDEIKVIGAFSDGVPGRAERFIEDKSLMEIRDTVVDILKECSRDVLDTSNKYSEFLLKYKNEWQEVLTCFLSYIRDALIYKEIGNRELIINIDKIKEIKDIAEMFSFNKLNGIINIIKDTRNKLDRNVNSTLVFDSMLVKLQEV</sequence>
<keyword evidence="6" id="KW-0239">DNA-directed DNA polymerase</keyword>
<evidence type="ECO:0000256" key="4">
    <source>
        <dbReference type="ARBA" id="ARBA00022695"/>
    </source>
</evidence>
<dbReference type="Pfam" id="PF09115">
    <property type="entry name" value="DNApol3-delta_C"/>
    <property type="match status" value="1"/>
</dbReference>
<dbReference type="EC" id="2.7.7.7" evidence="1"/>
<comment type="catalytic activity">
    <reaction evidence="7">
        <text>DNA(n) + a 2'-deoxyribonucleoside 5'-triphosphate = DNA(n+1) + diphosphate</text>
        <dbReference type="Rhea" id="RHEA:22508"/>
        <dbReference type="Rhea" id="RHEA-COMP:17339"/>
        <dbReference type="Rhea" id="RHEA-COMP:17340"/>
        <dbReference type="ChEBI" id="CHEBI:33019"/>
        <dbReference type="ChEBI" id="CHEBI:61560"/>
        <dbReference type="ChEBI" id="CHEBI:173112"/>
        <dbReference type="EC" id="2.7.7.7"/>
    </reaction>
</comment>
<feature type="domain" description="DNA polymerase III delta subunit C-terminal" evidence="8">
    <location>
        <begin position="224"/>
        <end position="312"/>
    </location>
</feature>
<keyword evidence="10" id="KW-1185">Reference proteome</keyword>
<dbReference type="InterPro" id="IPR015199">
    <property type="entry name" value="DNA_pol_III_delta_C"/>
</dbReference>